<accession>A0AAE2D4N2</accession>
<gene>
    <name evidence="2" type="ORF">MN116_000068</name>
</gene>
<evidence type="ECO:0000313" key="3">
    <source>
        <dbReference type="Proteomes" id="UP001292079"/>
    </source>
</evidence>
<keyword evidence="3" id="KW-1185">Reference proteome</keyword>
<organism evidence="2 3">
    <name type="scientific">Schistosoma mekongi</name>
    <name type="common">Parasitic worm</name>
    <dbReference type="NCBI Taxonomy" id="38744"/>
    <lineage>
        <taxon>Eukaryota</taxon>
        <taxon>Metazoa</taxon>
        <taxon>Spiralia</taxon>
        <taxon>Lophotrochozoa</taxon>
        <taxon>Platyhelminthes</taxon>
        <taxon>Trematoda</taxon>
        <taxon>Digenea</taxon>
        <taxon>Strigeidida</taxon>
        <taxon>Schistosomatoidea</taxon>
        <taxon>Schistosomatidae</taxon>
        <taxon>Schistosoma</taxon>
    </lineage>
</organism>
<proteinExistence type="predicted"/>
<name>A0AAE2D4N2_SCHME</name>
<comment type="caution">
    <text evidence="2">The sequence shown here is derived from an EMBL/GenBank/DDBJ whole genome shotgun (WGS) entry which is preliminary data.</text>
</comment>
<dbReference type="EMBL" id="JALJAT010000004">
    <property type="protein sequence ID" value="KAK4470035.1"/>
    <property type="molecule type" value="Genomic_DNA"/>
</dbReference>
<sequence>MGTLDTGEYPNIWKTSYIIPKYKAGDRACASNCKPINTTSVLSRIMEKIIKNSTSEYLLAQNQISKSQHSFIRNRSCSTCHLDFFNYITSCRDLRKIVLVLYFDISQDFDKVSHSIL</sequence>
<dbReference type="Pfam" id="PF00078">
    <property type="entry name" value="RVT_1"/>
    <property type="match status" value="1"/>
</dbReference>
<feature type="domain" description="Reverse transcriptase" evidence="1">
    <location>
        <begin position="23"/>
        <end position="116"/>
    </location>
</feature>
<dbReference type="PANTHER" id="PTHR19446">
    <property type="entry name" value="REVERSE TRANSCRIPTASES"/>
    <property type="match status" value="1"/>
</dbReference>
<evidence type="ECO:0000313" key="2">
    <source>
        <dbReference type="EMBL" id="KAK4470035.1"/>
    </source>
</evidence>
<dbReference type="Proteomes" id="UP001292079">
    <property type="component" value="Unassembled WGS sequence"/>
</dbReference>
<reference evidence="2" key="2">
    <citation type="journal article" date="2023" name="Infect Dis Poverty">
        <title>Chromosome-scale genome of the human blood fluke Schistosoma mekongi and its implications for public health.</title>
        <authorList>
            <person name="Zhou M."/>
            <person name="Xu L."/>
            <person name="Xu D."/>
            <person name="Chen W."/>
            <person name="Khan J."/>
            <person name="Hu Y."/>
            <person name="Huang H."/>
            <person name="Wei H."/>
            <person name="Zhang Y."/>
            <person name="Chusongsang P."/>
            <person name="Tanasarnprasert K."/>
            <person name="Hu X."/>
            <person name="Limpanont Y."/>
            <person name="Lv Z."/>
        </authorList>
    </citation>
    <scope>NUCLEOTIDE SEQUENCE</scope>
    <source>
        <strain evidence="2">LV_2022a</strain>
    </source>
</reference>
<dbReference type="AlphaFoldDB" id="A0AAE2D4N2"/>
<evidence type="ECO:0000259" key="1">
    <source>
        <dbReference type="Pfam" id="PF00078"/>
    </source>
</evidence>
<protein>
    <recommendedName>
        <fullName evidence="1">Reverse transcriptase domain-containing protein</fullName>
    </recommendedName>
</protein>
<dbReference type="InterPro" id="IPR000477">
    <property type="entry name" value="RT_dom"/>
</dbReference>
<reference evidence="2" key="1">
    <citation type="submission" date="2022-04" db="EMBL/GenBank/DDBJ databases">
        <authorList>
            <person name="Xu L."/>
            <person name="Lv Z."/>
        </authorList>
    </citation>
    <scope>NUCLEOTIDE SEQUENCE</scope>
    <source>
        <strain evidence="2">LV_2022a</strain>
    </source>
</reference>